<gene>
    <name evidence="15" type="ORF">FC70_GL001583</name>
</gene>
<keyword evidence="5 12" id="KW-0963">Cytoplasm</keyword>
<evidence type="ECO:0000256" key="4">
    <source>
        <dbReference type="ARBA" id="ARBA00013673"/>
    </source>
</evidence>
<comment type="catalytic activity">
    <reaction evidence="11 12">
        <text>uridine(1498) in 16S rRNA + S-adenosyl-L-methionine = N(3)-methyluridine(1498) in 16S rRNA + S-adenosyl-L-homocysteine + H(+)</text>
        <dbReference type="Rhea" id="RHEA:42920"/>
        <dbReference type="Rhea" id="RHEA-COMP:10283"/>
        <dbReference type="Rhea" id="RHEA-COMP:10284"/>
        <dbReference type="ChEBI" id="CHEBI:15378"/>
        <dbReference type="ChEBI" id="CHEBI:57856"/>
        <dbReference type="ChEBI" id="CHEBI:59789"/>
        <dbReference type="ChEBI" id="CHEBI:65315"/>
        <dbReference type="ChEBI" id="CHEBI:74502"/>
        <dbReference type="EC" id="2.1.1.193"/>
    </reaction>
</comment>
<evidence type="ECO:0000256" key="6">
    <source>
        <dbReference type="ARBA" id="ARBA00022552"/>
    </source>
</evidence>
<dbReference type="EC" id="2.1.1.193" evidence="3 12"/>
<protein>
    <recommendedName>
        <fullName evidence="4 12">Ribosomal RNA small subunit methyltransferase E</fullName>
        <ecNumber evidence="3 12">2.1.1.193</ecNumber>
    </recommendedName>
</protein>
<dbReference type="InterPro" id="IPR029028">
    <property type="entry name" value="Alpha/beta_knot_MTases"/>
</dbReference>
<evidence type="ECO:0000256" key="7">
    <source>
        <dbReference type="ARBA" id="ARBA00022603"/>
    </source>
</evidence>
<sequence length="249" mass="27624">MQRYFLTKVTKTDDELELPKDIAHHLTTVLRAEAGTKFEIVLADKQVYLAHVTRIEGLLTFAIIDQQLDVNVELPVKVVIAAGLPKGDKAELITQKATELGATKIAFFDSKRSVAKWAPAKQSRKIERLQKIASGAAEQSHRQVIPEVVYYNNINELLASETAEVKIVAWEESAKNGEQSQLVQSLNELKYGDTLLTIFGSEGGLATDEIALMQQHQVVPAGLGPRILRTETAPLYMLSAISYHFELEN</sequence>
<accession>A0A0R1RCH1</accession>
<feature type="domain" description="Ribosomal RNA small subunit methyltransferase E methyltransferase" evidence="13">
    <location>
        <begin position="73"/>
        <end position="242"/>
    </location>
</feature>
<dbReference type="STRING" id="1423778.FC70_GL001583"/>
<dbReference type="GO" id="GO:0005737">
    <property type="term" value="C:cytoplasm"/>
    <property type="evidence" value="ECO:0007669"/>
    <property type="project" value="UniProtKB-SubCell"/>
</dbReference>
<keyword evidence="16" id="KW-1185">Reference proteome</keyword>
<comment type="subcellular location">
    <subcellularLocation>
        <location evidence="1 12">Cytoplasm</location>
    </subcellularLocation>
</comment>
<dbReference type="NCBIfam" id="NF008691">
    <property type="entry name" value="PRK11713.1-4"/>
    <property type="match status" value="1"/>
</dbReference>
<dbReference type="RefSeq" id="WP_057890497.1">
    <property type="nucleotide sequence ID" value="NZ_AZFE01000032.1"/>
</dbReference>
<keyword evidence="7 12" id="KW-0489">Methyltransferase</keyword>
<comment type="similarity">
    <text evidence="2 12">Belongs to the RNA methyltransferase RsmE family.</text>
</comment>
<organism evidence="15 16">
    <name type="scientific">Paucilactobacillus oligofermentans DSM 15707 = LMG 22743</name>
    <dbReference type="NCBI Taxonomy" id="1423778"/>
    <lineage>
        <taxon>Bacteria</taxon>
        <taxon>Bacillati</taxon>
        <taxon>Bacillota</taxon>
        <taxon>Bacilli</taxon>
        <taxon>Lactobacillales</taxon>
        <taxon>Lactobacillaceae</taxon>
        <taxon>Paucilactobacillus</taxon>
    </lineage>
</organism>
<proteinExistence type="inferred from homology"/>
<evidence type="ECO:0000313" key="15">
    <source>
        <dbReference type="EMBL" id="KRL54781.1"/>
    </source>
</evidence>
<keyword evidence="6 12" id="KW-0698">rRNA processing</keyword>
<comment type="caution">
    <text evidence="15">The sequence shown here is derived from an EMBL/GenBank/DDBJ whole genome shotgun (WGS) entry which is preliminary data.</text>
</comment>
<dbReference type="InterPro" id="IPR006700">
    <property type="entry name" value="RsmE"/>
</dbReference>
<dbReference type="PATRIC" id="fig|1423778.4.peg.1620"/>
<name>A0A0R1RCH1_9LACO</name>
<dbReference type="Pfam" id="PF20260">
    <property type="entry name" value="PUA_4"/>
    <property type="match status" value="1"/>
</dbReference>
<dbReference type="Gene3D" id="3.40.1280.10">
    <property type="match status" value="1"/>
</dbReference>
<dbReference type="Pfam" id="PF04452">
    <property type="entry name" value="Methyltrans_RNA"/>
    <property type="match status" value="1"/>
</dbReference>
<dbReference type="InterPro" id="IPR046887">
    <property type="entry name" value="RsmE_PUA-like"/>
</dbReference>
<evidence type="ECO:0000256" key="3">
    <source>
        <dbReference type="ARBA" id="ARBA00012328"/>
    </source>
</evidence>
<dbReference type="GO" id="GO:0070042">
    <property type="term" value="F:rRNA (uridine-N3-)-methyltransferase activity"/>
    <property type="evidence" value="ECO:0007669"/>
    <property type="project" value="TreeGrafter"/>
</dbReference>
<evidence type="ECO:0000256" key="1">
    <source>
        <dbReference type="ARBA" id="ARBA00004496"/>
    </source>
</evidence>
<evidence type="ECO:0000259" key="13">
    <source>
        <dbReference type="Pfam" id="PF04452"/>
    </source>
</evidence>
<dbReference type="KEGG" id="lol:LACOL_0996"/>
<dbReference type="PANTHER" id="PTHR30027">
    <property type="entry name" value="RIBOSOMAL RNA SMALL SUBUNIT METHYLTRANSFERASE E"/>
    <property type="match status" value="1"/>
</dbReference>
<evidence type="ECO:0000259" key="14">
    <source>
        <dbReference type="Pfam" id="PF20260"/>
    </source>
</evidence>
<dbReference type="PIRSF" id="PIRSF015601">
    <property type="entry name" value="MTase_slr0722"/>
    <property type="match status" value="1"/>
</dbReference>
<dbReference type="SUPFAM" id="SSF75217">
    <property type="entry name" value="alpha/beta knot"/>
    <property type="match status" value="1"/>
</dbReference>
<comment type="function">
    <text evidence="10 12">Specifically methylates the N3 position of the uracil ring of uridine 1498 (m3U1498) in 16S rRNA. Acts on the fully assembled 30S ribosomal subunit.</text>
</comment>
<dbReference type="InterPro" id="IPR015947">
    <property type="entry name" value="PUA-like_sf"/>
</dbReference>
<evidence type="ECO:0000313" key="16">
    <source>
        <dbReference type="Proteomes" id="UP000051697"/>
    </source>
</evidence>
<reference evidence="15 16" key="1">
    <citation type="journal article" date="2015" name="Genome Announc.">
        <title>Expanding the biotechnology potential of lactobacilli through comparative genomics of 213 strains and associated genera.</title>
        <authorList>
            <person name="Sun Z."/>
            <person name="Harris H.M."/>
            <person name="McCann A."/>
            <person name="Guo C."/>
            <person name="Argimon S."/>
            <person name="Zhang W."/>
            <person name="Yang X."/>
            <person name="Jeffery I.B."/>
            <person name="Cooney J.C."/>
            <person name="Kagawa T.F."/>
            <person name="Liu W."/>
            <person name="Song Y."/>
            <person name="Salvetti E."/>
            <person name="Wrobel A."/>
            <person name="Rasinkangas P."/>
            <person name="Parkhill J."/>
            <person name="Rea M.C."/>
            <person name="O'Sullivan O."/>
            <person name="Ritari J."/>
            <person name="Douillard F.P."/>
            <person name="Paul Ross R."/>
            <person name="Yang R."/>
            <person name="Briner A.E."/>
            <person name="Felis G.E."/>
            <person name="de Vos W.M."/>
            <person name="Barrangou R."/>
            <person name="Klaenhammer T.R."/>
            <person name="Caufield P.W."/>
            <person name="Cui Y."/>
            <person name="Zhang H."/>
            <person name="O'Toole P.W."/>
        </authorList>
    </citation>
    <scope>NUCLEOTIDE SEQUENCE [LARGE SCALE GENOMIC DNA]</scope>
    <source>
        <strain evidence="15 16">DSM 15707</strain>
    </source>
</reference>
<dbReference type="OrthoDB" id="9815641at2"/>
<dbReference type="PANTHER" id="PTHR30027:SF3">
    <property type="entry name" value="16S RRNA (URACIL(1498)-N(3))-METHYLTRANSFERASE"/>
    <property type="match status" value="1"/>
</dbReference>
<keyword evidence="8 12" id="KW-0808">Transferase</keyword>
<evidence type="ECO:0000256" key="10">
    <source>
        <dbReference type="ARBA" id="ARBA00025699"/>
    </source>
</evidence>
<evidence type="ECO:0000256" key="5">
    <source>
        <dbReference type="ARBA" id="ARBA00022490"/>
    </source>
</evidence>
<evidence type="ECO:0000256" key="9">
    <source>
        <dbReference type="ARBA" id="ARBA00022691"/>
    </source>
</evidence>
<dbReference type="AlphaFoldDB" id="A0A0R1RCH1"/>
<evidence type="ECO:0000256" key="8">
    <source>
        <dbReference type="ARBA" id="ARBA00022679"/>
    </source>
</evidence>
<keyword evidence="9 12" id="KW-0949">S-adenosyl-L-methionine</keyword>
<dbReference type="Proteomes" id="UP000051697">
    <property type="component" value="Unassembled WGS sequence"/>
</dbReference>
<dbReference type="InterPro" id="IPR046886">
    <property type="entry name" value="RsmE_MTase_dom"/>
</dbReference>
<dbReference type="NCBIfam" id="TIGR00046">
    <property type="entry name" value="RsmE family RNA methyltransferase"/>
    <property type="match status" value="1"/>
</dbReference>
<evidence type="ECO:0000256" key="2">
    <source>
        <dbReference type="ARBA" id="ARBA00005528"/>
    </source>
</evidence>
<feature type="domain" description="Ribosomal RNA small subunit methyltransferase E PUA-like" evidence="14">
    <location>
        <begin position="18"/>
        <end position="55"/>
    </location>
</feature>
<evidence type="ECO:0000256" key="12">
    <source>
        <dbReference type="PIRNR" id="PIRNR015601"/>
    </source>
</evidence>
<dbReference type="InterPro" id="IPR029026">
    <property type="entry name" value="tRNA_m1G_MTases_N"/>
</dbReference>
<dbReference type="CDD" id="cd18084">
    <property type="entry name" value="RsmE-like"/>
    <property type="match status" value="1"/>
</dbReference>
<evidence type="ECO:0000256" key="11">
    <source>
        <dbReference type="ARBA" id="ARBA00047944"/>
    </source>
</evidence>
<dbReference type="GO" id="GO:0070475">
    <property type="term" value="P:rRNA base methylation"/>
    <property type="evidence" value="ECO:0007669"/>
    <property type="project" value="TreeGrafter"/>
</dbReference>
<dbReference type="EMBL" id="AZFE01000032">
    <property type="protein sequence ID" value="KRL54781.1"/>
    <property type="molecule type" value="Genomic_DNA"/>
</dbReference>
<dbReference type="SUPFAM" id="SSF88697">
    <property type="entry name" value="PUA domain-like"/>
    <property type="match status" value="1"/>
</dbReference>